<dbReference type="Proteomes" id="UP001416858">
    <property type="component" value="Unassembled WGS sequence"/>
</dbReference>
<organism evidence="1 2">
    <name type="scientific">Novipirellula caenicola</name>
    <dbReference type="NCBI Taxonomy" id="1536901"/>
    <lineage>
        <taxon>Bacteria</taxon>
        <taxon>Pseudomonadati</taxon>
        <taxon>Planctomycetota</taxon>
        <taxon>Planctomycetia</taxon>
        <taxon>Pirellulales</taxon>
        <taxon>Pirellulaceae</taxon>
        <taxon>Novipirellula</taxon>
    </lineage>
</organism>
<proteinExistence type="predicted"/>
<comment type="caution">
    <text evidence="1">The sequence shown here is derived from an EMBL/GenBank/DDBJ whole genome shotgun (WGS) entry which is preliminary data.</text>
</comment>
<sequence length="89" mass="9701">MSLPLPTAAMASLKNAGSSTADVPRIGGRIPFSEFRISSLRFGLPLGEILKAAPAPRGVAKRYCRVAKSYYPHRDGLYDYSVLGNFMPR</sequence>
<accession>A0ABP9VSR0</accession>
<protein>
    <submittedName>
        <fullName evidence="1">Uncharacterized protein</fullName>
    </submittedName>
</protein>
<gene>
    <name evidence="1" type="ORF">Rcae01_03660</name>
</gene>
<evidence type="ECO:0000313" key="1">
    <source>
        <dbReference type="EMBL" id="GAA5508194.1"/>
    </source>
</evidence>
<reference evidence="1 2" key="1">
    <citation type="submission" date="2024-02" db="EMBL/GenBank/DDBJ databases">
        <title>Rhodopirellula caenicola NBRC 110016.</title>
        <authorList>
            <person name="Ichikawa N."/>
            <person name="Katano-Makiyama Y."/>
            <person name="Hidaka K."/>
        </authorList>
    </citation>
    <scope>NUCLEOTIDE SEQUENCE [LARGE SCALE GENOMIC DNA]</scope>
    <source>
        <strain evidence="1 2">NBRC 110016</strain>
    </source>
</reference>
<dbReference type="EMBL" id="BAABRO010000008">
    <property type="protein sequence ID" value="GAA5508194.1"/>
    <property type="molecule type" value="Genomic_DNA"/>
</dbReference>
<keyword evidence="2" id="KW-1185">Reference proteome</keyword>
<name>A0ABP9VSR0_9BACT</name>
<evidence type="ECO:0000313" key="2">
    <source>
        <dbReference type="Proteomes" id="UP001416858"/>
    </source>
</evidence>